<organism evidence="2 3">
    <name type="scientific">Discina gigas</name>
    <dbReference type="NCBI Taxonomy" id="1032678"/>
    <lineage>
        <taxon>Eukaryota</taxon>
        <taxon>Fungi</taxon>
        <taxon>Dikarya</taxon>
        <taxon>Ascomycota</taxon>
        <taxon>Pezizomycotina</taxon>
        <taxon>Pezizomycetes</taxon>
        <taxon>Pezizales</taxon>
        <taxon>Discinaceae</taxon>
        <taxon>Discina</taxon>
    </lineage>
</organism>
<dbReference type="Proteomes" id="UP001447188">
    <property type="component" value="Unassembled WGS sequence"/>
</dbReference>
<proteinExistence type="predicted"/>
<evidence type="ECO:0000313" key="3">
    <source>
        <dbReference type="Proteomes" id="UP001447188"/>
    </source>
</evidence>
<feature type="region of interest" description="Disordered" evidence="1">
    <location>
        <begin position="570"/>
        <end position="609"/>
    </location>
</feature>
<feature type="region of interest" description="Disordered" evidence="1">
    <location>
        <begin position="211"/>
        <end position="280"/>
    </location>
</feature>
<reference evidence="2 3" key="1">
    <citation type="submission" date="2024-02" db="EMBL/GenBank/DDBJ databases">
        <title>Discinaceae phylogenomics.</title>
        <authorList>
            <person name="Dirks A.C."/>
            <person name="James T.Y."/>
        </authorList>
    </citation>
    <scope>NUCLEOTIDE SEQUENCE [LARGE SCALE GENOMIC DNA]</scope>
    <source>
        <strain evidence="2 3">ACD0624</strain>
    </source>
</reference>
<protein>
    <submittedName>
        <fullName evidence="2">Uncharacterized protein</fullName>
    </submittedName>
</protein>
<feature type="region of interest" description="Disordered" evidence="1">
    <location>
        <begin position="1"/>
        <end position="46"/>
    </location>
</feature>
<feature type="compositionally biased region" description="Polar residues" evidence="1">
    <location>
        <begin position="596"/>
        <end position="609"/>
    </location>
</feature>
<comment type="caution">
    <text evidence="2">The sequence shown here is derived from an EMBL/GenBank/DDBJ whole genome shotgun (WGS) entry which is preliminary data.</text>
</comment>
<dbReference type="EMBL" id="JBBBZM010000096">
    <property type="protein sequence ID" value="KAL0634392.1"/>
    <property type="molecule type" value="Genomic_DNA"/>
</dbReference>
<feature type="region of interest" description="Disordered" evidence="1">
    <location>
        <begin position="705"/>
        <end position="736"/>
    </location>
</feature>
<feature type="region of interest" description="Disordered" evidence="1">
    <location>
        <begin position="475"/>
        <end position="545"/>
    </location>
</feature>
<sequence length="801" mass="87017">MYPVLFSSRRGPLFPPLPEDPVSDSSLHESEIISHDSSSSDDDTEKIAKRRRMLKHAESYLRGEPLYLHSARLRGPVVKNPWGKTTGRVKRKDGKGESDGGIRKKLRRYNTSEEDGREIPPTLIQAKKNKGILTSRGTNTIDDVQPDPSTPTLLRTRYPTAANVPDRSLSCSPVSRIKSVRNRALELDKHDSPFNLPNQTDDEFTITVYKTPGKKRPERGPVEALPVCSPSTFYSRPKSSRTNSSLPRETRGSSSKSKTSTSTQKSSTRKTSSRKNTKEQEAISDVIVVASQIPLLPDADMKKKRPKIDFAAKSPFVEVVPERTKQSKGKKITTSKENVPIVEKQRPGPVLGSLSLAVLKKDVERVVDISNDAATEKVLNDWLCRHVAASQDARLWNSAASGASVINPPLNPAKEFNSATSAQTAPASTHVSDNRTITAETIETVGVPTMSLEAPLRPTSIAIPQDTIQTLPLPNTIATQSPQPENEKTNAPFSANSDGNTVSHSPTLDSHEPTAHSRVQPEPTGPEPSISGAEEPLQSQAASWQNTQHQLLAAQKGFFDAIQDSPVVFSPHLNETPGRDLLRPISYFDNEPGVSETPQLGNDRTTNENISPSKYLTDRNANFRGIGGRDAFISPFRSTFGEGGESPLGTAFTPFRAFATPESSPKQAGERLFSPLTFTPEAPAQRFDDATSTTKKSVKFGFGLLDDDDEEESTSRSFGSGFSPVNFRDPGQQGAGQAEDLVEQVMGFMGGGVWNIDDELKKMAGASTPGGTAIMSGAGEEGNSKGKGSSARKKRLYGKRH</sequence>
<evidence type="ECO:0000313" key="2">
    <source>
        <dbReference type="EMBL" id="KAL0634392.1"/>
    </source>
</evidence>
<keyword evidence="3" id="KW-1185">Reference proteome</keyword>
<feature type="region of interest" description="Disordered" evidence="1">
    <location>
        <begin position="414"/>
        <end position="435"/>
    </location>
</feature>
<feature type="compositionally biased region" description="Basic residues" evidence="1">
    <location>
        <begin position="790"/>
        <end position="801"/>
    </location>
</feature>
<feature type="compositionally biased region" description="Low complexity" evidence="1">
    <location>
        <begin position="253"/>
        <end position="266"/>
    </location>
</feature>
<feature type="compositionally biased region" description="Polar residues" evidence="1">
    <location>
        <begin position="475"/>
        <end position="508"/>
    </location>
</feature>
<feature type="compositionally biased region" description="Low complexity" evidence="1">
    <location>
        <begin position="418"/>
        <end position="429"/>
    </location>
</feature>
<gene>
    <name evidence="2" type="ORF">Q9L58_006713</name>
</gene>
<name>A0ABR3GF84_9PEZI</name>
<accession>A0ABR3GF84</accession>
<feature type="region of interest" description="Disordered" evidence="1">
    <location>
        <begin position="78"/>
        <end position="102"/>
    </location>
</feature>
<evidence type="ECO:0000256" key="1">
    <source>
        <dbReference type="SAM" id="MobiDB-lite"/>
    </source>
</evidence>
<feature type="region of interest" description="Disordered" evidence="1">
    <location>
        <begin position="763"/>
        <end position="801"/>
    </location>
</feature>